<feature type="transmembrane region" description="Helical" evidence="2">
    <location>
        <begin position="123"/>
        <end position="146"/>
    </location>
</feature>
<dbReference type="InterPro" id="IPR002528">
    <property type="entry name" value="MATE_fam"/>
</dbReference>
<dbReference type="EMBL" id="KI392312">
    <property type="protein sequence ID" value="ERN17656.1"/>
    <property type="molecule type" value="Genomic_DNA"/>
</dbReference>
<keyword evidence="4" id="KW-1185">Reference proteome</keyword>
<dbReference type="OMA" id="CAFESIL"/>
<proteinExistence type="inferred from homology"/>
<feature type="transmembrane region" description="Helical" evidence="2">
    <location>
        <begin position="158"/>
        <end position="177"/>
    </location>
</feature>
<keyword evidence="2" id="KW-0472">Membrane</keyword>
<comment type="similarity">
    <text evidence="1">Belongs to the multi antimicrobial extrusion (MATE) (TC 2.A.66.1) family.</text>
</comment>
<name>U5CWF3_AMBTC</name>
<dbReference type="HOGENOM" id="CLU_012893_10_3_1"/>
<organism evidence="3 4">
    <name type="scientific">Amborella trichopoda</name>
    <dbReference type="NCBI Taxonomy" id="13333"/>
    <lineage>
        <taxon>Eukaryota</taxon>
        <taxon>Viridiplantae</taxon>
        <taxon>Streptophyta</taxon>
        <taxon>Embryophyta</taxon>
        <taxon>Tracheophyta</taxon>
        <taxon>Spermatophyta</taxon>
        <taxon>Magnoliopsida</taxon>
        <taxon>Amborellales</taxon>
        <taxon>Amborellaceae</taxon>
        <taxon>Amborella</taxon>
    </lineage>
</organism>
<feature type="transmembrane region" description="Helical" evidence="2">
    <location>
        <begin position="12"/>
        <end position="39"/>
    </location>
</feature>
<evidence type="ECO:0000256" key="1">
    <source>
        <dbReference type="ARBA" id="ARBA00010199"/>
    </source>
</evidence>
<dbReference type="Proteomes" id="UP000017836">
    <property type="component" value="Unassembled WGS sequence"/>
</dbReference>
<accession>U5CWF3</accession>
<feature type="transmembrane region" description="Helical" evidence="2">
    <location>
        <begin position="60"/>
        <end position="82"/>
    </location>
</feature>
<feature type="transmembrane region" description="Helical" evidence="2">
    <location>
        <begin position="94"/>
        <end position="111"/>
    </location>
</feature>
<protein>
    <submittedName>
        <fullName evidence="3">Uncharacterized protein</fullName>
    </submittedName>
</protein>
<dbReference type="NCBIfam" id="TIGR00797">
    <property type="entry name" value="matE"/>
    <property type="match status" value="1"/>
</dbReference>
<dbReference type="STRING" id="13333.U5CWF3"/>
<dbReference type="Pfam" id="PF01554">
    <property type="entry name" value="MatE"/>
    <property type="match status" value="1"/>
</dbReference>
<feature type="transmembrane region" description="Helical" evidence="2">
    <location>
        <begin position="198"/>
        <end position="217"/>
    </location>
</feature>
<dbReference type="eggNOG" id="KOG1347">
    <property type="taxonomic scope" value="Eukaryota"/>
</dbReference>
<dbReference type="GO" id="GO:0042910">
    <property type="term" value="F:xenobiotic transmembrane transporter activity"/>
    <property type="evidence" value="ECO:0007669"/>
    <property type="project" value="InterPro"/>
</dbReference>
<keyword evidence="2" id="KW-1133">Transmembrane helix</keyword>
<dbReference type="GO" id="GO:0015297">
    <property type="term" value="F:antiporter activity"/>
    <property type="evidence" value="ECO:0007669"/>
    <property type="project" value="InterPro"/>
</dbReference>
<feature type="transmembrane region" description="Helical" evidence="2">
    <location>
        <begin position="237"/>
        <end position="258"/>
    </location>
</feature>
<reference evidence="4" key="1">
    <citation type="journal article" date="2013" name="Science">
        <title>The Amborella genome and the evolution of flowering plants.</title>
        <authorList>
            <consortium name="Amborella Genome Project"/>
        </authorList>
    </citation>
    <scope>NUCLEOTIDE SEQUENCE [LARGE SCALE GENOMIC DNA]</scope>
</reference>
<sequence length="259" mass="27940">MFVGHLGQLSLAGAAMAATFASIVGFSFLIGMGSALDTLCGQAYGAKQYHMLSVHMQRSMIVLLLMSIPLAFILAFTCNILAAMGQDREISKEAGIYARWMIPGLFAFALLQSFTRFMQAQSIVIPLMASSGVTTLCHLILCWFLVFKSGLGSKGAALATSISYWINVVLLALYIKISTACKETWTGLSMEALQDLGHFLRIGIPSTVMACLETWSFDMIVILSGLLPNPKLETSVLSISLDIYALAYMIPSGLSGAIR</sequence>
<dbReference type="AlphaFoldDB" id="U5CWF3"/>
<evidence type="ECO:0000313" key="3">
    <source>
        <dbReference type="EMBL" id="ERN17656.1"/>
    </source>
</evidence>
<dbReference type="PANTHER" id="PTHR11206">
    <property type="entry name" value="MULTIDRUG RESISTANCE PROTEIN"/>
    <property type="match status" value="1"/>
</dbReference>
<dbReference type="Gramene" id="ERN17656">
    <property type="protein sequence ID" value="ERN17656"/>
    <property type="gene ID" value="AMTR_s00059p00185260"/>
</dbReference>
<evidence type="ECO:0000256" key="2">
    <source>
        <dbReference type="SAM" id="Phobius"/>
    </source>
</evidence>
<gene>
    <name evidence="3" type="ORF">AMTR_s00059p00185260</name>
</gene>
<dbReference type="GO" id="GO:0016020">
    <property type="term" value="C:membrane"/>
    <property type="evidence" value="ECO:0007669"/>
    <property type="project" value="InterPro"/>
</dbReference>
<keyword evidence="2" id="KW-0812">Transmembrane</keyword>
<evidence type="ECO:0000313" key="4">
    <source>
        <dbReference type="Proteomes" id="UP000017836"/>
    </source>
</evidence>